<dbReference type="SMART" id="SM00028">
    <property type="entry name" value="TPR"/>
    <property type="match status" value="10"/>
</dbReference>
<dbReference type="Pfam" id="PF18833">
    <property type="entry name" value="TPR_22"/>
    <property type="match status" value="1"/>
</dbReference>
<dbReference type="SUPFAM" id="SSF48452">
    <property type="entry name" value="TPR-like"/>
    <property type="match status" value="4"/>
</dbReference>
<dbReference type="STRING" id="1365824.V5F3I6"/>
<protein>
    <recommendedName>
        <fullName evidence="7">Antiviral protein SKI3</fullName>
    </recommendedName>
</protein>
<proteinExistence type="predicted"/>
<dbReference type="GO" id="GO:0006401">
    <property type="term" value="P:RNA catabolic process"/>
    <property type="evidence" value="ECO:0007669"/>
    <property type="project" value="InterPro"/>
</dbReference>
<sequence length="1540" mass="168180">MSSAYAKQKLKQSRDALAKKDWFAAAEAANSVLEQEGDNYNANVFLGLALLNQEKFDESEAAYLKATRDHPTQLLAWQGLQKFYDQRKSWDKLRDVLYKLMDLYNDAGDATKCAEAFQRLLALEREEGGRRRVIDTLSLLLHDSKYHDLLSTLEVPDQTQPEKSTTFETQMAIHVKSLETLLELIDLSQKWEADTIQKESDKRRMRLDGANKGKEALTNQVRLEVYSDSRLPGLYESVLSHPKAEDELRIEVEAKLLRHRFALLNSYPPKQLARESAPTGTAAVDRKVQEKQEQAEQEQEESKRSLRDEILKLANGMVIIGLPDELAWEIDLEWTPVLSLADLRLEQVRKFINLFPRSGRTKAFRSYLLLIKDEQYLHEIKEEEKRADVEIELPKSQDDLLNLAIDGLEECPNSVLAHRIAAALYLLDRDFQSASEVATSALHVVDRIESDTAVDLAQSRIGINKTLLSALTHLHPPQHHARASRLVDSALEADPSDIDTLLAKAYIEQAAFRWDSARTLFERVRTISATQDPASYKNRVERILSLSTDPSQEARIETAWCDVNTNNLESAKTEMEAILSRIDPISYEGATAELRAKLWWRLGRCLWLMGGEYRSDPAHAFTAFITALKRNPAFAPAYTSLGFYYEDVLQPADLVRSSKCFQKAFELDAREDEAARRLAVGFAEEQEWDLVEVVARRTIEGEGGADAIGGGTSAAVHASRRHLSRNAWAWKAIGNVEVAKKRFEEAILAFQIALRAEPKDQVSWQRLGQAYALAGRHVAALKCFAKCLELVQAAGDAEDDGWQAKYSIGDVHLELGNFGTAIDTFSEILASHPDELGVRVALSNAFLLSSRQELVTGYTERAEISAISAIREAAHALLTHDKHLRSAWKVVADAVFHLSKFGSLHRSTALLSSDGGGELSPLLKLANDLETDAKLPSISVVTYPKLSLPSADVTPFTILQLSVWLYKLRVVLNASDDAVAGSAWADLSVALYRLSLSLLDPSNHTHLTAPALAPLVDHAKSTSDAARLSAIGCIKQALRHTPGDESYWLLLGNLTFTSSASLAQHCFIRAIESTPKSPIGWTHLGLLYLHHGDAELANESFIKAQTADPEYGAAWVGQALVARHFGDVKMSRGLLEHAVSLTDGSLSEAGLALGQAVLAELGVGETTLSGASFALGRCVEGAPGDASVLHLSAMLCERLGQTDLASERVELAARVLEERYEKTEVMEVAQQYAVAEGNLGRIRLGRGDCEGAKGAFEAAIGLLDGEMDGDGGLAPEAVRAAKMGAQLGLALAHHFTGQPDAALASVREALDTATGSAAELDLTLHLAKLLFANSGTGAVEEVKEALFANIQGKTVHVPSILALAVLGLASGDADLLDAAQSELESLQQSGDAGGEVDSVVRLLVAIKTLGGGAGGVEALELIHGTIQSAIGRRDSPRSVFNLHLAYLSHALHVVEKEGKEVLEEERKGQVLAYANLTQDLFDTYAGAWPEVEKGRARLGVLLARMRGVFGDEMGGDGKRKGGALVELAIVDAPWVLMASA</sequence>
<dbReference type="PANTHER" id="PTHR15704:SF7">
    <property type="entry name" value="SUPERKILLER COMPLEX PROTEIN 3"/>
    <property type="match status" value="1"/>
</dbReference>
<name>V5F3I6_KALBG</name>
<reference evidence="6" key="1">
    <citation type="journal article" date="2013" name="Genome Announc.">
        <title>Draft genome sequence of Pseudozyma brasiliensis sp. nov. strain GHG001, a high producer of endo-1,4-xylanase isolated from an insect pest of sugarcane.</title>
        <authorList>
            <person name="Oliveira J.V.D.C."/>
            <person name="dos Santos R.A.C."/>
            <person name="Borges T.A."/>
            <person name="Riano-Pachon D.M."/>
            <person name="Goldman G.H."/>
        </authorList>
    </citation>
    <scope>NUCLEOTIDE SEQUENCE [LARGE SCALE GENOMIC DNA]</scope>
    <source>
        <strain evidence="6">GHG001</strain>
    </source>
</reference>
<keyword evidence="1" id="KW-0677">Repeat</keyword>
<evidence type="ECO:0000256" key="3">
    <source>
        <dbReference type="PROSITE-ProRule" id="PRU00339"/>
    </source>
</evidence>
<dbReference type="OrthoDB" id="421075at2759"/>
<dbReference type="PANTHER" id="PTHR15704">
    <property type="entry name" value="SUPERKILLER 3 PROTEIN-RELATED"/>
    <property type="match status" value="1"/>
</dbReference>
<dbReference type="InterPro" id="IPR040962">
    <property type="entry name" value="TPR_22"/>
</dbReference>
<dbReference type="Proteomes" id="UP000019377">
    <property type="component" value="Unassembled WGS sequence"/>
</dbReference>
<dbReference type="RefSeq" id="XP_016295058.1">
    <property type="nucleotide sequence ID" value="XM_016436082.1"/>
</dbReference>
<dbReference type="eggNOG" id="KOG1127">
    <property type="taxonomic scope" value="Eukaryota"/>
</dbReference>
<dbReference type="InterPro" id="IPR039226">
    <property type="entry name" value="Ski3/TTC37"/>
</dbReference>
<dbReference type="GO" id="GO:0055087">
    <property type="term" value="C:Ski complex"/>
    <property type="evidence" value="ECO:0007669"/>
    <property type="project" value="InterPro"/>
</dbReference>
<feature type="repeat" description="TPR" evidence="3">
    <location>
        <begin position="727"/>
        <end position="760"/>
    </location>
</feature>
<dbReference type="OMA" id="CQWELDP"/>
<feature type="compositionally biased region" description="Basic and acidic residues" evidence="4">
    <location>
        <begin position="284"/>
        <end position="302"/>
    </location>
</feature>
<feature type="repeat" description="TPR" evidence="3">
    <location>
        <begin position="802"/>
        <end position="835"/>
    </location>
</feature>
<dbReference type="Pfam" id="PF13432">
    <property type="entry name" value="TPR_16"/>
    <property type="match status" value="2"/>
</dbReference>
<accession>V5F3I6</accession>
<keyword evidence="2 3" id="KW-0802">TPR repeat</keyword>
<organism evidence="5 6">
    <name type="scientific">Kalmanozyma brasiliensis (strain GHG001)</name>
    <name type="common">Yeast</name>
    <name type="synonym">Pseudozyma brasiliensis</name>
    <dbReference type="NCBI Taxonomy" id="1365824"/>
    <lineage>
        <taxon>Eukaryota</taxon>
        <taxon>Fungi</taxon>
        <taxon>Dikarya</taxon>
        <taxon>Basidiomycota</taxon>
        <taxon>Ustilaginomycotina</taxon>
        <taxon>Ustilaginomycetes</taxon>
        <taxon>Ustilaginales</taxon>
        <taxon>Ustilaginaceae</taxon>
        <taxon>Kalmanozyma</taxon>
    </lineage>
</organism>
<feature type="region of interest" description="Disordered" evidence="4">
    <location>
        <begin position="272"/>
        <end position="302"/>
    </location>
</feature>
<dbReference type="EMBL" id="KI545851">
    <property type="protein sequence ID" value="EST10069.1"/>
    <property type="molecule type" value="Genomic_DNA"/>
</dbReference>
<dbReference type="InterPro" id="IPR011990">
    <property type="entry name" value="TPR-like_helical_dom_sf"/>
</dbReference>
<dbReference type="PROSITE" id="PS50005">
    <property type="entry name" value="TPR"/>
    <property type="match status" value="3"/>
</dbReference>
<evidence type="ECO:0000256" key="4">
    <source>
        <dbReference type="SAM" id="MobiDB-lite"/>
    </source>
</evidence>
<evidence type="ECO:0008006" key="7">
    <source>
        <dbReference type="Google" id="ProtNLM"/>
    </source>
</evidence>
<keyword evidence="6" id="KW-1185">Reference proteome</keyword>
<dbReference type="Gene3D" id="1.25.40.10">
    <property type="entry name" value="Tetratricopeptide repeat domain"/>
    <property type="match status" value="4"/>
</dbReference>
<dbReference type="InterPro" id="IPR019734">
    <property type="entry name" value="TPR_rpt"/>
</dbReference>
<evidence type="ECO:0000313" key="6">
    <source>
        <dbReference type="Proteomes" id="UP000019377"/>
    </source>
</evidence>
<evidence type="ECO:0000313" key="5">
    <source>
        <dbReference type="EMBL" id="EST10069.1"/>
    </source>
</evidence>
<dbReference type="GeneID" id="27418711"/>
<dbReference type="HOGENOM" id="CLU_001688_1_0_1"/>
<gene>
    <name evidence="5" type="ORF">PSEUBRA_SCAF1g00520</name>
</gene>
<evidence type="ECO:0000256" key="2">
    <source>
        <dbReference type="ARBA" id="ARBA00022803"/>
    </source>
</evidence>
<feature type="repeat" description="TPR" evidence="3">
    <location>
        <begin position="1078"/>
        <end position="1111"/>
    </location>
</feature>
<evidence type="ECO:0000256" key="1">
    <source>
        <dbReference type="ARBA" id="ARBA00022737"/>
    </source>
</evidence>